<dbReference type="AlphaFoldDB" id="A0A2R7Z0R5"/>
<name>A0A2R7Z0R5_9ACTN</name>
<gene>
    <name evidence="2" type="ORF">C7S10_00145</name>
</gene>
<evidence type="ECO:0000313" key="3">
    <source>
        <dbReference type="Proteomes" id="UP000244867"/>
    </source>
</evidence>
<comment type="caution">
    <text evidence="2">The sequence shown here is derived from an EMBL/GenBank/DDBJ whole genome shotgun (WGS) entry which is preliminary data.</text>
</comment>
<feature type="transmembrane region" description="Helical" evidence="1">
    <location>
        <begin position="17"/>
        <end position="35"/>
    </location>
</feature>
<reference evidence="2 3" key="1">
    <citation type="submission" date="2018-03" db="EMBL/GenBank/DDBJ databases">
        <authorList>
            <person name="Keele B.F."/>
        </authorList>
    </citation>
    <scope>NUCLEOTIDE SEQUENCE [LARGE SCALE GENOMIC DNA]</scope>
    <source>
        <strain evidence="2 3">IB-3</strain>
    </source>
</reference>
<evidence type="ECO:0000313" key="2">
    <source>
        <dbReference type="EMBL" id="PUA82213.1"/>
    </source>
</evidence>
<keyword evidence="1" id="KW-0472">Membrane</keyword>
<evidence type="ECO:0008006" key="4">
    <source>
        <dbReference type="Google" id="ProtNLM"/>
    </source>
</evidence>
<protein>
    <recommendedName>
        <fullName evidence="4">DUF4245 domain-containing protein</fullName>
    </recommendedName>
</protein>
<organism evidence="2 3">
    <name type="scientific">Nocardioides currus</name>
    <dbReference type="NCBI Taxonomy" id="2133958"/>
    <lineage>
        <taxon>Bacteria</taxon>
        <taxon>Bacillati</taxon>
        <taxon>Actinomycetota</taxon>
        <taxon>Actinomycetes</taxon>
        <taxon>Propionibacteriales</taxon>
        <taxon>Nocardioidaceae</taxon>
        <taxon>Nocardioides</taxon>
    </lineage>
</organism>
<keyword evidence="1" id="KW-0812">Transmembrane</keyword>
<keyword evidence="1" id="KW-1133">Transmembrane helix</keyword>
<keyword evidence="3" id="KW-1185">Reference proteome</keyword>
<dbReference type="Pfam" id="PF14030">
    <property type="entry name" value="DUF4245"/>
    <property type="match status" value="1"/>
</dbReference>
<evidence type="ECO:0000256" key="1">
    <source>
        <dbReference type="SAM" id="Phobius"/>
    </source>
</evidence>
<dbReference type="Proteomes" id="UP000244867">
    <property type="component" value="Unassembled WGS sequence"/>
</dbReference>
<dbReference type="InterPro" id="IPR025339">
    <property type="entry name" value="DUF4245"/>
</dbReference>
<proteinExistence type="predicted"/>
<sequence length="181" mass="19254">MSGVSEKPGRYQRSTNGLVGALIVTLLAIGTFVVLRSVSRTDVEVEPEPVDFAAAAEAARGAGFDVVAPPSLPDGWRATTVELVQTDPARWGLGILTDDDTFVGLRQDAASVSDLVEVNIDEDAVEGEPLEIESAIGDTWQTWSDEGGDTGYSIGYDDQNVLVYGSASPEQLQELIGLLER</sequence>
<accession>A0A2R7Z0R5</accession>
<dbReference type="OrthoDB" id="3827115at2"/>
<dbReference type="EMBL" id="PYXZ01000001">
    <property type="protein sequence ID" value="PUA82213.1"/>
    <property type="molecule type" value="Genomic_DNA"/>
</dbReference>